<dbReference type="AlphaFoldDB" id="A0A0G8LCB0"/>
<gene>
    <name evidence="1" type="ORF">CFBP8129_25950</name>
</gene>
<dbReference type="RefSeq" id="WP_006452076.1">
    <property type="nucleotide sequence ID" value="NZ_JARFZR010000027.1"/>
</dbReference>
<dbReference type="STRING" id="90270.BI317_10125"/>
<dbReference type="EMBL" id="LR828253">
    <property type="protein sequence ID" value="CAD0338142.1"/>
    <property type="molecule type" value="Genomic_DNA"/>
</dbReference>
<proteinExistence type="predicted"/>
<name>A0A0G8LCB0_9XANT</name>
<dbReference type="EMBL" id="LR828253">
    <property type="protein sequence ID" value="CAD0338134.1"/>
    <property type="molecule type" value="Genomic_DNA"/>
</dbReference>
<evidence type="ECO:0000313" key="1">
    <source>
        <dbReference type="EMBL" id="CAD0338134.1"/>
    </source>
</evidence>
<sequence length="71" mass="8261">MHLSMPALWGVSQDVLRDRAMLQPLLNVNGITQLRAVMLSGATALRMAAFHKAWFCIAWLRMTSHRNRRWR</sequence>
<organism evidence="1">
    <name type="scientific">Xanthomonas hortorum pv. gardneri</name>
    <dbReference type="NCBI Taxonomy" id="2754056"/>
    <lineage>
        <taxon>Bacteria</taxon>
        <taxon>Pseudomonadati</taxon>
        <taxon>Pseudomonadota</taxon>
        <taxon>Gammaproteobacteria</taxon>
        <taxon>Lysobacterales</taxon>
        <taxon>Lysobacteraceae</taxon>
        <taxon>Xanthomonas</taxon>
    </lineage>
</organism>
<protein>
    <submittedName>
        <fullName evidence="1">Uncharacterized protein</fullName>
    </submittedName>
</protein>
<reference evidence="1" key="1">
    <citation type="submission" date="2020-07" db="EMBL/GenBank/DDBJ databases">
        <authorList>
            <person name="Pothier F. J."/>
        </authorList>
    </citation>
    <scope>NUCLEOTIDE SEQUENCE</scope>
    <source>
        <strain evidence="1">CFBP 8129</strain>
    </source>
</reference>
<accession>A0A0G8LCB0</accession>